<evidence type="ECO:0000256" key="3">
    <source>
        <dbReference type="ARBA" id="ARBA00022448"/>
    </source>
</evidence>
<dbReference type="GO" id="GO:0005737">
    <property type="term" value="C:cytoplasm"/>
    <property type="evidence" value="ECO:0007669"/>
    <property type="project" value="UniProtKB-SubCell"/>
</dbReference>
<organism evidence="8 9">
    <name type="scientific">Trematosphaeria pertusa</name>
    <dbReference type="NCBI Taxonomy" id="390896"/>
    <lineage>
        <taxon>Eukaryota</taxon>
        <taxon>Fungi</taxon>
        <taxon>Dikarya</taxon>
        <taxon>Ascomycota</taxon>
        <taxon>Pezizomycotina</taxon>
        <taxon>Dothideomycetes</taxon>
        <taxon>Pleosporomycetidae</taxon>
        <taxon>Pleosporales</taxon>
        <taxon>Massarineae</taxon>
        <taxon>Trematosphaeriaceae</taxon>
        <taxon>Trematosphaeria</taxon>
    </lineage>
</organism>
<evidence type="ECO:0000256" key="7">
    <source>
        <dbReference type="SAM" id="MobiDB-lite"/>
    </source>
</evidence>
<name>A0A6A6IP31_9PLEO</name>
<keyword evidence="4" id="KW-0963">Cytoplasm</keyword>
<keyword evidence="9" id="KW-1185">Reference proteome</keyword>
<dbReference type="GeneID" id="54574476"/>
<reference evidence="8" key="1">
    <citation type="journal article" date="2020" name="Stud. Mycol.">
        <title>101 Dothideomycetes genomes: a test case for predicting lifestyles and emergence of pathogens.</title>
        <authorList>
            <person name="Haridas S."/>
            <person name="Albert R."/>
            <person name="Binder M."/>
            <person name="Bloem J."/>
            <person name="Labutti K."/>
            <person name="Salamov A."/>
            <person name="Andreopoulos B."/>
            <person name="Baker S."/>
            <person name="Barry K."/>
            <person name="Bills G."/>
            <person name="Bluhm B."/>
            <person name="Cannon C."/>
            <person name="Castanera R."/>
            <person name="Culley D."/>
            <person name="Daum C."/>
            <person name="Ezra D."/>
            <person name="Gonzalez J."/>
            <person name="Henrissat B."/>
            <person name="Kuo A."/>
            <person name="Liang C."/>
            <person name="Lipzen A."/>
            <person name="Lutzoni F."/>
            <person name="Magnuson J."/>
            <person name="Mondo S."/>
            <person name="Nolan M."/>
            <person name="Ohm R."/>
            <person name="Pangilinan J."/>
            <person name="Park H.-J."/>
            <person name="Ramirez L."/>
            <person name="Alfaro M."/>
            <person name="Sun H."/>
            <person name="Tritt A."/>
            <person name="Yoshinaga Y."/>
            <person name="Zwiers L.-H."/>
            <person name="Turgeon B."/>
            <person name="Goodwin S."/>
            <person name="Spatafora J."/>
            <person name="Crous P."/>
            <person name="Grigoriev I."/>
        </authorList>
    </citation>
    <scope>NUCLEOTIDE SEQUENCE</scope>
    <source>
        <strain evidence="8">CBS 122368</strain>
    </source>
</reference>
<feature type="compositionally biased region" description="Basic residues" evidence="7">
    <location>
        <begin position="1"/>
        <end position="23"/>
    </location>
</feature>
<protein>
    <recommendedName>
        <fullName evidence="10">Ribosome biogenesis protein Alb1</fullName>
    </recommendedName>
</protein>
<feature type="compositionally biased region" description="Basic residues" evidence="7">
    <location>
        <begin position="69"/>
        <end position="85"/>
    </location>
</feature>
<dbReference type="EMBL" id="ML987192">
    <property type="protein sequence ID" value="KAF2252156.1"/>
    <property type="molecule type" value="Genomic_DNA"/>
</dbReference>
<dbReference type="OrthoDB" id="5304887at2759"/>
<dbReference type="InterPro" id="IPR022784">
    <property type="entry name" value="Ribosome_bgen_Alb1"/>
</dbReference>
<accession>A0A6A6IP31</accession>
<dbReference type="GO" id="GO:0005730">
    <property type="term" value="C:nucleolus"/>
    <property type="evidence" value="ECO:0007669"/>
    <property type="project" value="TreeGrafter"/>
</dbReference>
<dbReference type="PANTHER" id="PTHR28280">
    <property type="entry name" value="SHUTTLING PRE-60S FACTOR ECM1"/>
    <property type="match status" value="1"/>
</dbReference>
<dbReference type="AlphaFoldDB" id="A0A6A6IP31"/>
<dbReference type="Pfam" id="PF09135">
    <property type="entry name" value="Alb1"/>
    <property type="match status" value="1"/>
</dbReference>
<dbReference type="RefSeq" id="XP_033687160.1">
    <property type="nucleotide sequence ID" value="XM_033821146.1"/>
</dbReference>
<dbReference type="InterPro" id="IPR053278">
    <property type="entry name" value="Pre-60S_factor_ECM1"/>
</dbReference>
<evidence type="ECO:0008006" key="10">
    <source>
        <dbReference type="Google" id="ProtNLM"/>
    </source>
</evidence>
<evidence type="ECO:0000256" key="4">
    <source>
        <dbReference type="ARBA" id="ARBA00022490"/>
    </source>
</evidence>
<evidence type="ECO:0000256" key="1">
    <source>
        <dbReference type="ARBA" id="ARBA00004123"/>
    </source>
</evidence>
<evidence type="ECO:0000256" key="2">
    <source>
        <dbReference type="ARBA" id="ARBA00004496"/>
    </source>
</evidence>
<feature type="compositionally biased region" description="Basic and acidic residues" evidence="7">
    <location>
        <begin position="86"/>
        <end position="124"/>
    </location>
</feature>
<evidence type="ECO:0000256" key="6">
    <source>
        <dbReference type="ARBA" id="ARBA00023242"/>
    </source>
</evidence>
<evidence type="ECO:0000313" key="9">
    <source>
        <dbReference type="Proteomes" id="UP000800094"/>
    </source>
</evidence>
<gene>
    <name evidence="8" type="ORF">BU26DRAFT_252179</name>
</gene>
<feature type="region of interest" description="Disordered" evidence="7">
    <location>
        <begin position="1"/>
        <end position="131"/>
    </location>
</feature>
<keyword evidence="6" id="KW-0539">Nucleus</keyword>
<proteinExistence type="predicted"/>
<dbReference type="GO" id="GO:0030687">
    <property type="term" value="C:preribosome, large subunit precursor"/>
    <property type="evidence" value="ECO:0007669"/>
    <property type="project" value="TreeGrafter"/>
</dbReference>
<evidence type="ECO:0000313" key="8">
    <source>
        <dbReference type="EMBL" id="KAF2252156.1"/>
    </source>
</evidence>
<comment type="subcellular location">
    <subcellularLocation>
        <location evidence="2">Cytoplasm</location>
    </subcellularLocation>
    <subcellularLocation>
        <location evidence="1">Nucleus</location>
    </subcellularLocation>
</comment>
<dbReference type="GO" id="GO:0000055">
    <property type="term" value="P:ribosomal large subunit export from nucleus"/>
    <property type="evidence" value="ECO:0007669"/>
    <property type="project" value="TreeGrafter"/>
</dbReference>
<dbReference type="PANTHER" id="PTHR28280:SF1">
    <property type="entry name" value="SHUTTLING PRE-60S FACTOR ECM1"/>
    <property type="match status" value="1"/>
</dbReference>
<sequence>MAKTAKIKKRQSTLHSRAARRAHSPSPDSSLSKPLKPSTTTRSASASPPPNAADPKPHVLAAQNAGITKKSKSKPLKRAQRLRRMKGMERAADNMDKLELKVARSVGKEKKVNERRKGKEREWVSDEEMDGVDEEVLAPDVAGEVKQLEVVVPASVPLPVATEEDEFL</sequence>
<keyword evidence="3" id="KW-0813">Transport</keyword>
<feature type="compositionally biased region" description="Low complexity" evidence="7">
    <location>
        <begin position="24"/>
        <end position="46"/>
    </location>
</feature>
<dbReference type="Proteomes" id="UP000800094">
    <property type="component" value="Unassembled WGS sequence"/>
</dbReference>
<keyword evidence="5" id="KW-0690">Ribosome biogenesis</keyword>
<evidence type="ECO:0000256" key="5">
    <source>
        <dbReference type="ARBA" id="ARBA00022517"/>
    </source>
</evidence>